<dbReference type="InterPro" id="IPR027417">
    <property type="entry name" value="P-loop_NTPase"/>
</dbReference>
<dbReference type="PANTHER" id="PTHR30195:SF15">
    <property type="entry name" value="TYPE I RESTRICTION ENZYME HINDI ENDONUCLEASE SUBUNIT"/>
    <property type="match status" value="1"/>
</dbReference>
<evidence type="ECO:0000256" key="1">
    <source>
        <dbReference type="ARBA" id="ARBA00022747"/>
    </source>
</evidence>
<dbReference type="Pfam" id="PF11867">
    <property type="entry name" value="T1RH-like_C"/>
    <property type="match status" value="1"/>
</dbReference>
<accession>A0ABS0A248</accession>
<comment type="subunit">
    <text evidence="2">The type I restriction/modification system is composed of three polypeptides R, M and S.</text>
</comment>
<dbReference type="InterPro" id="IPR004473">
    <property type="entry name" value="Restrct_endonuc_typeI_HsdR"/>
</dbReference>
<dbReference type="Pfam" id="PF18766">
    <property type="entry name" value="SWI2_SNF2"/>
    <property type="match status" value="1"/>
</dbReference>
<keyword evidence="2" id="KW-0378">Hydrolase</keyword>
<feature type="domain" description="Helicase ATP-binding" evidence="4">
    <location>
        <begin position="67"/>
        <end position="243"/>
    </location>
</feature>
<dbReference type="SUPFAM" id="SSF52540">
    <property type="entry name" value="P-loop containing nucleoside triphosphate hydrolases"/>
    <property type="match status" value="2"/>
</dbReference>
<proteinExistence type="inferred from homology"/>
<comment type="caution">
    <text evidence="5">The sequence shown here is derived from an EMBL/GenBank/DDBJ whole genome shotgun (WGS) entry which is preliminary data.</text>
</comment>
<keyword evidence="2" id="KW-0067">ATP-binding</keyword>
<dbReference type="CDD" id="cd18800">
    <property type="entry name" value="SF2_C_EcoR124I-like"/>
    <property type="match status" value="1"/>
</dbReference>
<dbReference type="EMBL" id="JADKYU010000114">
    <property type="protein sequence ID" value="MBF4983216.1"/>
    <property type="molecule type" value="Genomic_DNA"/>
</dbReference>
<evidence type="ECO:0000313" key="5">
    <source>
        <dbReference type="EMBL" id="MBF4983216.1"/>
    </source>
</evidence>
<gene>
    <name evidence="5" type="ORF">FNJ87_02315</name>
</gene>
<sequence>SCTVSVQEDDFQMHTLLLGLFPKERLLNYIKNFIFHEDHNGTLIKKGAKYHQFFGVNFAVAAAKKSVRPYGDGRIGVIWHTQGSGKSISMAIYTGILRSLPELKNPTIVVQVDRSDLDQQLYDNFVLAKDLVGDVQHAESTNDLRKLLSAGAGGVIFTTIEKFRLKQTTDEQLGETEHPVLSERENIIVMADEAHRTQYGLLDGFASNLRKALPQASFIGFTGTPVDSKDSDTEEVFGNVIHTYDIKQAVEDNATVNIFYEPRLAKLHLWNENLDDEVDAITEDVEDNSNLKWAAIEDAAGSEDRVNKIAGDILSHFINRTNTLAGKAMVVCMSRRNCVKMYNALTALENCPEVAVVMTGNISKDPVEWNPHFRTKEASEAIKSRFKKEEDPLKIVIVRDMWLTGFDAPCVHTMYVDKIMKGHNLMQAITRTNRVFKDKKNGVIVDYIGIGDNLKTATKKYTGDGGKGKPTIDIEQALEMFYNQVEVCKAFVPESIDYADWKRLRESDKLLLVKKAVNHVIKDDEDANNYMKAEKTLSSLLSIVKSQPSVQDYAIDVLFAQHVSKAVRNAKSVTSGRSVQKEKIKELISQSIDSEDIVDVFAMAGIEKPDISILDETFLLGAKKEKDGHALKIELIKNILKNEIKLRLHKNIKKYTSLREELEKVIDRYHTNAIDSYATIAELVERAKDLQNDDKRVEELGLSEEELAFYDILAAKQDIIKEKGPIQDIVHAVVKAVKKNLQLDWTKKENAKAAIRLAVKKELRGKVSISQLNEILQEIMQQAEGQYSDWSA</sequence>
<feature type="coiled-coil region" evidence="3">
    <location>
        <begin position="652"/>
        <end position="700"/>
    </location>
</feature>
<dbReference type="CDD" id="cd18030">
    <property type="entry name" value="DEXHc_RE_I_HsdR"/>
    <property type="match status" value="1"/>
</dbReference>
<dbReference type="InterPro" id="IPR014001">
    <property type="entry name" value="Helicase_ATP-bd"/>
</dbReference>
<keyword evidence="3" id="KW-0175">Coiled coil</keyword>
<dbReference type="InterPro" id="IPR051268">
    <property type="entry name" value="Type-I_R_enzyme_R_subunit"/>
</dbReference>
<dbReference type="PROSITE" id="PS51192">
    <property type="entry name" value="HELICASE_ATP_BIND_1"/>
    <property type="match status" value="1"/>
</dbReference>
<evidence type="ECO:0000313" key="6">
    <source>
        <dbReference type="Proteomes" id="UP001194729"/>
    </source>
</evidence>
<keyword evidence="5" id="KW-0540">Nuclease</keyword>
<dbReference type="Proteomes" id="UP001194729">
    <property type="component" value="Unassembled WGS sequence"/>
</dbReference>
<dbReference type="InterPro" id="IPR055180">
    <property type="entry name" value="HsdR_RecA-like_helicase_dom_2"/>
</dbReference>
<dbReference type="GO" id="GO:0004519">
    <property type="term" value="F:endonuclease activity"/>
    <property type="evidence" value="ECO:0007669"/>
    <property type="project" value="UniProtKB-KW"/>
</dbReference>
<dbReference type="PANTHER" id="PTHR30195">
    <property type="entry name" value="TYPE I SITE-SPECIFIC DEOXYRIBONUCLEASE PROTEIN SUBUNIT M AND R"/>
    <property type="match status" value="1"/>
</dbReference>
<dbReference type="InterPro" id="IPR040980">
    <property type="entry name" value="SWI2_SNF2"/>
</dbReference>
<keyword evidence="5" id="KW-0255">Endonuclease</keyword>
<keyword evidence="2" id="KW-0238">DNA-binding</keyword>
<evidence type="ECO:0000256" key="2">
    <source>
        <dbReference type="RuleBase" id="RU364115"/>
    </source>
</evidence>
<keyword evidence="1 2" id="KW-0680">Restriction system</keyword>
<comment type="catalytic activity">
    <reaction evidence="2">
        <text>Endonucleolytic cleavage of DNA to give random double-stranded fragments with terminal 5'-phosphates, ATP is simultaneously hydrolyzed.</text>
        <dbReference type="EC" id="3.1.21.3"/>
    </reaction>
</comment>
<protein>
    <recommendedName>
        <fullName evidence="2">Type I restriction enzyme endonuclease subunit</fullName>
        <shortName evidence="2">R protein</shortName>
        <ecNumber evidence="2">3.1.21.3</ecNumber>
    </recommendedName>
</protein>
<comment type="similarity">
    <text evidence="2">Belongs to the HsdR family.</text>
</comment>
<keyword evidence="6" id="KW-1185">Reference proteome</keyword>
<feature type="non-terminal residue" evidence="5">
    <location>
        <position position="1"/>
    </location>
</feature>
<comment type="function">
    <text evidence="2">Subunit R is required for both nuclease and ATPase activities, but not for modification.</text>
</comment>
<dbReference type="Gene3D" id="3.40.50.300">
    <property type="entry name" value="P-loop containing nucleotide triphosphate hydrolases"/>
    <property type="match status" value="3"/>
</dbReference>
<dbReference type="NCBIfam" id="TIGR00348">
    <property type="entry name" value="hsdR"/>
    <property type="match status" value="1"/>
</dbReference>
<dbReference type="SMART" id="SM00487">
    <property type="entry name" value="DEXDc"/>
    <property type="match status" value="1"/>
</dbReference>
<evidence type="ECO:0000259" key="4">
    <source>
        <dbReference type="PROSITE" id="PS51192"/>
    </source>
</evidence>
<evidence type="ECO:0000256" key="3">
    <source>
        <dbReference type="SAM" id="Coils"/>
    </source>
</evidence>
<dbReference type="InterPro" id="IPR021810">
    <property type="entry name" value="T1RH-like_C"/>
</dbReference>
<name>A0ABS0A248_9FLAO</name>
<reference evidence="5 6" key="1">
    <citation type="submission" date="2020-11" db="EMBL/GenBank/DDBJ databases">
        <title>P. mediterranea TC4 genome.</title>
        <authorList>
            <person name="Molmeret M."/>
        </authorList>
    </citation>
    <scope>NUCLEOTIDE SEQUENCE [LARGE SCALE GENOMIC DNA]</scope>
    <source>
        <strain evidence="5 6">TC4</strain>
    </source>
</reference>
<keyword evidence="2" id="KW-0547">Nucleotide-binding</keyword>
<dbReference type="Pfam" id="PF22679">
    <property type="entry name" value="T1R_D3-like"/>
    <property type="match status" value="1"/>
</dbReference>
<dbReference type="EC" id="3.1.21.3" evidence="2"/>
<organism evidence="5 6">
    <name type="scientific">Nonlabens mediterrranea</name>
    <dbReference type="NCBI Taxonomy" id="1419947"/>
    <lineage>
        <taxon>Bacteria</taxon>
        <taxon>Pseudomonadati</taxon>
        <taxon>Bacteroidota</taxon>
        <taxon>Flavobacteriia</taxon>
        <taxon>Flavobacteriales</taxon>
        <taxon>Flavobacteriaceae</taxon>
        <taxon>Nonlabens</taxon>
    </lineage>
</organism>